<sequence>MSSGSTDIMKPYYRSEDGNSIDGFIKVMLCPKVEMNLLDVECFVFMFWKRIKPGFRKQLGHRM</sequence>
<comment type="caution">
    <text evidence="1">The sequence shown here is derived from an EMBL/GenBank/DDBJ whole genome shotgun (WGS) entry which is preliminary data.</text>
</comment>
<organism evidence="1 2">
    <name type="scientific">Dentiscutata heterogama</name>
    <dbReference type="NCBI Taxonomy" id="1316150"/>
    <lineage>
        <taxon>Eukaryota</taxon>
        <taxon>Fungi</taxon>
        <taxon>Fungi incertae sedis</taxon>
        <taxon>Mucoromycota</taxon>
        <taxon>Glomeromycotina</taxon>
        <taxon>Glomeromycetes</taxon>
        <taxon>Diversisporales</taxon>
        <taxon>Gigasporaceae</taxon>
        <taxon>Dentiscutata</taxon>
    </lineage>
</organism>
<feature type="non-terminal residue" evidence="1">
    <location>
        <position position="63"/>
    </location>
</feature>
<proteinExistence type="predicted"/>
<protein>
    <submittedName>
        <fullName evidence="1">6802_t:CDS:1</fullName>
    </submittedName>
</protein>
<keyword evidence="2" id="KW-1185">Reference proteome</keyword>
<evidence type="ECO:0000313" key="1">
    <source>
        <dbReference type="EMBL" id="CAG8759317.1"/>
    </source>
</evidence>
<accession>A0ACA9QNU3</accession>
<dbReference type="Proteomes" id="UP000789702">
    <property type="component" value="Unassembled WGS sequence"/>
</dbReference>
<reference evidence="1" key="1">
    <citation type="submission" date="2021-06" db="EMBL/GenBank/DDBJ databases">
        <authorList>
            <person name="Kallberg Y."/>
            <person name="Tangrot J."/>
            <person name="Rosling A."/>
        </authorList>
    </citation>
    <scope>NUCLEOTIDE SEQUENCE</scope>
    <source>
        <strain evidence="1">IL203A</strain>
    </source>
</reference>
<evidence type="ECO:0000313" key="2">
    <source>
        <dbReference type="Proteomes" id="UP000789702"/>
    </source>
</evidence>
<dbReference type="EMBL" id="CAJVPU010050413">
    <property type="protein sequence ID" value="CAG8759317.1"/>
    <property type="molecule type" value="Genomic_DNA"/>
</dbReference>
<name>A0ACA9QNU3_9GLOM</name>
<gene>
    <name evidence="1" type="ORF">DHETER_LOCUS15148</name>
</gene>